<reference evidence="2 3" key="1">
    <citation type="submission" date="2020-02" db="EMBL/GenBank/DDBJ databases">
        <title>Complete genome sequence of the novel Campylobacter species Candidatus Campylobacter infans.</title>
        <authorList>
            <person name="Duim B."/>
            <person name="Zomer A."/>
            <person name="van der Graaf L."/>
            <person name="Wagenaar J."/>
        </authorList>
    </citation>
    <scope>NUCLEOTIDE SEQUENCE [LARGE SCALE GENOMIC DNA]</scope>
    <source>
        <strain evidence="2 3">19S00001</strain>
    </source>
</reference>
<dbReference type="Proteomes" id="UP000509414">
    <property type="component" value="Chromosome"/>
</dbReference>
<evidence type="ECO:0000313" key="3">
    <source>
        <dbReference type="Proteomes" id="UP000509414"/>
    </source>
</evidence>
<name>A0A7H9CHL3_9BACT</name>
<dbReference type="RefSeq" id="WP_179975418.1">
    <property type="nucleotide sequence ID" value="NZ_CP049075.1"/>
</dbReference>
<dbReference type="PIRSF" id="PIRSF028687">
    <property type="entry name" value="UCP028687"/>
    <property type="match status" value="1"/>
</dbReference>
<dbReference type="InterPro" id="IPR007293">
    <property type="entry name" value="FlgP"/>
</dbReference>
<protein>
    <submittedName>
        <fullName evidence="2">Basal disk protein FlgP</fullName>
    </submittedName>
</protein>
<evidence type="ECO:0000313" key="2">
    <source>
        <dbReference type="EMBL" id="QLI04738.1"/>
    </source>
</evidence>
<gene>
    <name evidence="2" type="primary">flgP</name>
    <name evidence="2" type="ORF">CINF_0188</name>
</gene>
<keyword evidence="1" id="KW-0732">Signal</keyword>
<organism evidence="2 3">
    <name type="scientific">Candidatus Campylobacter infans</name>
    <dbReference type="NCBI Taxonomy" id="2561898"/>
    <lineage>
        <taxon>Bacteria</taxon>
        <taxon>Pseudomonadati</taxon>
        <taxon>Campylobacterota</taxon>
        <taxon>Epsilonproteobacteria</taxon>
        <taxon>Campylobacterales</taxon>
        <taxon>Campylobacteraceae</taxon>
        <taxon>Campylobacter</taxon>
    </lineage>
</organism>
<sequence>MKKLILIPVVALTFNACSTTNPEQNATMANTQVSKPAMYGLETTPTATFSAYGEGLPPLDTYSPAQARVLAKRAAIADAQRQLASKLYGVKINAKDTVKDAMLRSSLIESRVHGLIKGATIKYDEYKDGLYRVEMEIQMDKRRWQELFAY</sequence>
<evidence type="ECO:0000256" key="1">
    <source>
        <dbReference type="SAM" id="SignalP"/>
    </source>
</evidence>
<feature type="signal peptide" evidence="1">
    <location>
        <begin position="1"/>
        <end position="18"/>
    </location>
</feature>
<keyword evidence="3" id="KW-1185">Reference proteome</keyword>
<feature type="chain" id="PRO_5028824067" evidence="1">
    <location>
        <begin position="19"/>
        <end position="150"/>
    </location>
</feature>
<accession>A0A7H9CHL3</accession>
<dbReference type="EMBL" id="CP049075">
    <property type="protein sequence ID" value="QLI04738.1"/>
    <property type="molecule type" value="Genomic_DNA"/>
</dbReference>
<dbReference type="KEGG" id="cinf:CINF_0188"/>
<proteinExistence type="predicted"/>
<dbReference type="AlphaFoldDB" id="A0A7H9CHL3"/>